<evidence type="ECO:0000256" key="4">
    <source>
        <dbReference type="ARBA" id="ARBA00022692"/>
    </source>
</evidence>
<feature type="transmembrane region" description="Helical" evidence="8">
    <location>
        <begin position="172"/>
        <end position="190"/>
    </location>
</feature>
<feature type="transmembrane region" description="Helical" evidence="8">
    <location>
        <begin position="290"/>
        <end position="308"/>
    </location>
</feature>
<evidence type="ECO:0000313" key="10">
    <source>
        <dbReference type="EMBL" id="MBW3364338.1"/>
    </source>
</evidence>
<comment type="caution">
    <text evidence="10">The sequence shown here is derived from an EMBL/GenBank/DDBJ whole genome shotgun (WGS) entry which is preliminary data.</text>
</comment>
<reference evidence="10 11" key="1">
    <citation type="submission" date="2021-07" db="EMBL/GenBank/DDBJ databases">
        <authorList>
            <person name="Kim M.K."/>
        </authorList>
    </citation>
    <scope>NUCLEOTIDE SEQUENCE [LARGE SCALE GENOMIC DNA]</scope>
    <source>
        <strain evidence="10 11">HLY7-15</strain>
    </source>
</reference>
<gene>
    <name evidence="10" type="ORF">KYK27_04745</name>
</gene>
<dbReference type="RefSeq" id="WP_199108839.1">
    <property type="nucleotide sequence ID" value="NZ_JAHWXQ010000001.1"/>
</dbReference>
<name>A0ABS6X9Z7_9BACT</name>
<dbReference type="EMBL" id="JAHWXQ010000001">
    <property type="protein sequence ID" value="MBW3364338.1"/>
    <property type="molecule type" value="Genomic_DNA"/>
</dbReference>
<keyword evidence="2" id="KW-0813">Transport</keyword>
<proteinExistence type="predicted"/>
<evidence type="ECO:0000256" key="1">
    <source>
        <dbReference type="ARBA" id="ARBA00004651"/>
    </source>
</evidence>
<evidence type="ECO:0000259" key="9">
    <source>
        <dbReference type="Pfam" id="PF00999"/>
    </source>
</evidence>
<feature type="transmembrane region" description="Helical" evidence="8">
    <location>
        <begin position="202"/>
        <end position="223"/>
    </location>
</feature>
<organism evidence="10 11">
    <name type="scientific">Pontibacter populi</name>
    <dbReference type="NCBI Taxonomy" id="890055"/>
    <lineage>
        <taxon>Bacteria</taxon>
        <taxon>Pseudomonadati</taxon>
        <taxon>Bacteroidota</taxon>
        <taxon>Cytophagia</taxon>
        <taxon>Cytophagales</taxon>
        <taxon>Hymenobacteraceae</taxon>
        <taxon>Pontibacter</taxon>
    </lineage>
</organism>
<dbReference type="Pfam" id="PF00999">
    <property type="entry name" value="Na_H_Exchanger"/>
    <property type="match status" value="1"/>
</dbReference>
<evidence type="ECO:0000256" key="5">
    <source>
        <dbReference type="ARBA" id="ARBA00022989"/>
    </source>
</evidence>
<keyword evidence="3" id="KW-0050">Antiport</keyword>
<protein>
    <submittedName>
        <fullName evidence="10">Sodium:proton antiporter</fullName>
    </submittedName>
</protein>
<feature type="transmembrane region" description="Helical" evidence="8">
    <location>
        <begin position="314"/>
        <end position="335"/>
    </location>
</feature>
<keyword evidence="7 8" id="KW-0472">Membrane</keyword>
<keyword evidence="4 8" id="KW-0812">Transmembrane</keyword>
<keyword evidence="6" id="KW-0406">Ion transport</keyword>
<keyword evidence="11" id="KW-1185">Reference proteome</keyword>
<feature type="transmembrane region" description="Helical" evidence="8">
    <location>
        <begin position="6"/>
        <end position="22"/>
    </location>
</feature>
<feature type="domain" description="Cation/H+ exchanger transmembrane" evidence="9">
    <location>
        <begin position="18"/>
        <end position="400"/>
    </location>
</feature>
<comment type="subcellular location">
    <subcellularLocation>
        <location evidence="1">Cell membrane</location>
        <topology evidence="1">Multi-pass membrane protein</topology>
    </subcellularLocation>
</comment>
<feature type="transmembrane region" description="Helical" evidence="8">
    <location>
        <begin position="347"/>
        <end position="366"/>
    </location>
</feature>
<dbReference type="InterPro" id="IPR006153">
    <property type="entry name" value="Cation/H_exchanger_TM"/>
</dbReference>
<feature type="transmembrane region" description="Helical" evidence="8">
    <location>
        <begin position="29"/>
        <end position="46"/>
    </location>
</feature>
<dbReference type="Proteomes" id="UP000774935">
    <property type="component" value="Unassembled WGS sequence"/>
</dbReference>
<accession>A0ABS6X9Z7</accession>
<evidence type="ECO:0000256" key="3">
    <source>
        <dbReference type="ARBA" id="ARBA00022449"/>
    </source>
</evidence>
<dbReference type="PANTHER" id="PTHR32507">
    <property type="entry name" value="NA(+)/H(+) ANTIPORTER 1"/>
    <property type="match status" value="1"/>
</dbReference>
<dbReference type="PANTHER" id="PTHR32507:SF8">
    <property type="entry name" value="CNH1P"/>
    <property type="match status" value="1"/>
</dbReference>
<evidence type="ECO:0000313" key="11">
    <source>
        <dbReference type="Proteomes" id="UP000774935"/>
    </source>
</evidence>
<evidence type="ECO:0000256" key="8">
    <source>
        <dbReference type="SAM" id="Phobius"/>
    </source>
</evidence>
<evidence type="ECO:0000256" key="7">
    <source>
        <dbReference type="ARBA" id="ARBA00023136"/>
    </source>
</evidence>
<keyword evidence="5 8" id="KW-1133">Transmembrane helix</keyword>
<evidence type="ECO:0000256" key="6">
    <source>
        <dbReference type="ARBA" id="ARBA00023065"/>
    </source>
</evidence>
<sequence length="431" mass="47825">MDSYIVVITIIGLAALSMAWVPAMIEKSFLSYPIIYLLIGVIIYSLPLELPFPDPLWHEDYAVHLTELSVIVSLMATGLKIRRRFSWKNWKIPLQLVSVTMLLSIGILAFLGWWWLGLAPAAAVLLGAVMAPTDPVLAEQVQVGPPDDAEEDDVRFSLTAEAGFNDGSAFPFVWLAIAMAVGASTGEGWFTEWVLWDLVYKVIMGVAIGYGLGRGLAYIIFYLPKGTAFPETRDGFVALSATLVTYGLTEMAHGYGFVAVFVAALTMSSYEEGHEYHTEMHDFVTQIERILMVILLMLFGGSLVTGLLDHLTWSGALLGLAFLFIIRPLTAYIAIYKDHCSTREKVAISFFGIRGIGSFFYLAFAFNEANFDDADGLWSIVGFIVMVSIVLHGVTASRVMDYLDMSRRRERRNKRRLASGSTGKSYRDEQV</sequence>
<feature type="transmembrane region" description="Helical" evidence="8">
    <location>
        <begin position="93"/>
        <end position="116"/>
    </location>
</feature>
<feature type="transmembrane region" description="Helical" evidence="8">
    <location>
        <begin position="61"/>
        <end position="81"/>
    </location>
</feature>
<evidence type="ECO:0000256" key="2">
    <source>
        <dbReference type="ARBA" id="ARBA00022448"/>
    </source>
</evidence>
<feature type="transmembrane region" description="Helical" evidence="8">
    <location>
        <begin position="378"/>
        <end position="399"/>
    </location>
</feature>